<accession>A0ACC2NER0</accession>
<proteinExistence type="predicted"/>
<dbReference type="EMBL" id="CM056743">
    <property type="protein sequence ID" value="KAJ8669729.1"/>
    <property type="molecule type" value="Genomic_DNA"/>
</dbReference>
<keyword evidence="2" id="KW-1185">Reference proteome</keyword>
<dbReference type="Proteomes" id="UP001239111">
    <property type="component" value="Chromosome 3"/>
</dbReference>
<comment type="caution">
    <text evidence="1">The sequence shown here is derived from an EMBL/GenBank/DDBJ whole genome shotgun (WGS) entry which is preliminary data.</text>
</comment>
<protein>
    <submittedName>
        <fullName evidence="1">Uncharacterized protein</fullName>
    </submittedName>
</protein>
<organism evidence="1 2">
    <name type="scientific">Eretmocerus hayati</name>
    <dbReference type="NCBI Taxonomy" id="131215"/>
    <lineage>
        <taxon>Eukaryota</taxon>
        <taxon>Metazoa</taxon>
        <taxon>Ecdysozoa</taxon>
        <taxon>Arthropoda</taxon>
        <taxon>Hexapoda</taxon>
        <taxon>Insecta</taxon>
        <taxon>Pterygota</taxon>
        <taxon>Neoptera</taxon>
        <taxon>Endopterygota</taxon>
        <taxon>Hymenoptera</taxon>
        <taxon>Apocrita</taxon>
        <taxon>Proctotrupomorpha</taxon>
        <taxon>Chalcidoidea</taxon>
        <taxon>Aphelinidae</taxon>
        <taxon>Aphelininae</taxon>
        <taxon>Eretmocerus</taxon>
    </lineage>
</organism>
<gene>
    <name evidence="1" type="ORF">QAD02_000988</name>
</gene>
<evidence type="ECO:0000313" key="2">
    <source>
        <dbReference type="Proteomes" id="UP001239111"/>
    </source>
</evidence>
<evidence type="ECO:0000313" key="1">
    <source>
        <dbReference type="EMBL" id="KAJ8669729.1"/>
    </source>
</evidence>
<reference evidence="1" key="1">
    <citation type="submission" date="2023-04" db="EMBL/GenBank/DDBJ databases">
        <title>A chromosome-level genome assembly of the parasitoid wasp Eretmocerus hayati.</title>
        <authorList>
            <person name="Zhong Y."/>
            <person name="Liu S."/>
            <person name="Liu Y."/>
        </authorList>
    </citation>
    <scope>NUCLEOTIDE SEQUENCE</scope>
    <source>
        <strain evidence="1">ZJU_SS_LIU_2023</strain>
    </source>
</reference>
<sequence>MLVTTQDAFSDWFKPKTQWERSVMRKQARLARVLSIITFTGILARVISLCLIPLFDITPRILNEVIDPGMNKGRFFPIQALYPFDAMATPIFEVMYIMNVLNICICAICFTSPDSIFGALVLHASAQFEIVGANMRRIFDEPINISTSNGKKLLKLRLKEVVDAHIRCIKFVEKIEQIFNMIIFSQLIGMCLVLCFIGFGIVNIFIYCGASEILNDHSTNLVDSAYSSKWFDMPSEYSRQLIPIMARSKIPMRLTAGKFVDLSLNTFLKVSTSMTINGFS</sequence>
<name>A0ACC2NER0_9HYME</name>